<accession>A0A0F9XAP1</accession>
<reference evidence="1" key="1">
    <citation type="journal article" date="2015" name="Nature">
        <title>Complex archaea that bridge the gap between prokaryotes and eukaryotes.</title>
        <authorList>
            <person name="Spang A."/>
            <person name="Saw J.H."/>
            <person name="Jorgensen S.L."/>
            <person name="Zaremba-Niedzwiedzka K."/>
            <person name="Martijn J."/>
            <person name="Lind A.E."/>
            <person name="van Eijk R."/>
            <person name="Schleper C."/>
            <person name="Guy L."/>
            <person name="Ettema T.J."/>
        </authorList>
    </citation>
    <scope>NUCLEOTIDE SEQUENCE</scope>
</reference>
<organism evidence="1">
    <name type="scientific">marine sediment metagenome</name>
    <dbReference type="NCBI Taxonomy" id="412755"/>
    <lineage>
        <taxon>unclassified sequences</taxon>
        <taxon>metagenomes</taxon>
        <taxon>ecological metagenomes</taxon>
    </lineage>
</organism>
<sequence>MLQIAVSVGPLGHADVDHIALALQSWNRILGAQDVHNSPIEVRRLLAVGPLEGVHICSVDLLWQDPEGIKLCVEIVSRDQHSRSPSKDLGYEELIRGLEKPHDQIAPWSSCVVGRHWIIEALGPAGGFAPKPVDGVSSLIQVQ</sequence>
<gene>
    <name evidence="1" type="ORF">LCGC14_0170700</name>
</gene>
<evidence type="ECO:0000313" key="1">
    <source>
        <dbReference type="EMBL" id="KKN96141.1"/>
    </source>
</evidence>
<proteinExistence type="predicted"/>
<protein>
    <submittedName>
        <fullName evidence="1">Uncharacterized protein</fullName>
    </submittedName>
</protein>
<name>A0A0F9XAP1_9ZZZZ</name>
<dbReference type="EMBL" id="LAZR01000066">
    <property type="protein sequence ID" value="KKN96141.1"/>
    <property type="molecule type" value="Genomic_DNA"/>
</dbReference>
<comment type="caution">
    <text evidence="1">The sequence shown here is derived from an EMBL/GenBank/DDBJ whole genome shotgun (WGS) entry which is preliminary data.</text>
</comment>
<dbReference type="AlphaFoldDB" id="A0A0F9XAP1"/>